<gene>
    <name evidence="2" type="ORF">DFH07DRAFT_755820</name>
</gene>
<reference evidence="2" key="1">
    <citation type="submission" date="2023-03" db="EMBL/GenBank/DDBJ databases">
        <title>Massive genome expansion in bonnet fungi (Mycena s.s.) driven by repeated elements and novel gene families across ecological guilds.</title>
        <authorList>
            <consortium name="Lawrence Berkeley National Laboratory"/>
            <person name="Harder C.B."/>
            <person name="Miyauchi S."/>
            <person name="Viragh M."/>
            <person name="Kuo A."/>
            <person name="Thoen E."/>
            <person name="Andreopoulos B."/>
            <person name="Lu D."/>
            <person name="Skrede I."/>
            <person name="Drula E."/>
            <person name="Henrissat B."/>
            <person name="Morin E."/>
            <person name="Kohler A."/>
            <person name="Barry K."/>
            <person name="LaButti K."/>
            <person name="Morin E."/>
            <person name="Salamov A."/>
            <person name="Lipzen A."/>
            <person name="Mereny Z."/>
            <person name="Hegedus B."/>
            <person name="Baldrian P."/>
            <person name="Stursova M."/>
            <person name="Weitz H."/>
            <person name="Taylor A."/>
            <person name="Grigoriev I.V."/>
            <person name="Nagy L.G."/>
            <person name="Martin F."/>
            <person name="Kauserud H."/>
        </authorList>
    </citation>
    <scope>NUCLEOTIDE SEQUENCE</scope>
    <source>
        <strain evidence="2">CBHHK188m</strain>
    </source>
</reference>
<accession>A0AAD7HYN0</accession>
<feature type="signal peptide" evidence="1">
    <location>
        <begin position="1"/>
        <end position="18"/>
    </location>
</feature>
<proteinExistence type="predicted"/>
<comment type="caution">
    <text evidence="2">The sequence shown here is derived from an EMBL/GenBank/DDBJ whole genome shotgun (WGS) entry which is preliminary data.</text>
</comment>
<feature type="chain" id="PRO_5042114296" description="Carbohydrate-binding module family 19 domain-containing protein" evidence="1">
    <location>
        <begin position="19"/>
        <end position="116"/>
    </location>
</feature>
<sequence>MFALTPIYFLFASTLVSAAPVPRAALDAAGLLKNGQEAQNLNAQFQNLTTSDACTSGDTACIGGDLATCVDDKWQTQGCPNSLSCFAVPLITETGANVTCTSERNALSVIEATGAT</sequence>
<dbReference type="Proteomes" id="UP001215280">
    <property type="component" value="Unassembled WGS sequence"/>
</dbReference>
<protein>
    <recommendedName>
        <fullName evidence="4">Carbohydrate-binding module family 19 domain-containing protein</fullName>
    </recommendedName>
</protein>
<keyword evidence="3" id="KW-1185">Reference proteome</keyword>
<dbReference type="EMBL" id="JARJLG010000185">
    <property type="protein sequence ID" value="KAJ7731148.1"/>
    <property type="molecule type" value="Genomic_DNA"/>
</dbReference>
<dbReference type="AlphaFoldDB" id="A0AAD7HYN0"/>
<feature type="non-terminal residue" evidence="2">
    <location>
        <position position="116"/>
    </location>
</feature>
<evidence type="ECO:0000313" key="3">
    <source>
        <dbReference type="Proteomes" id="UP001215280"/>
    </source>
</evidence>
<evidence type="ECO:0000256" key="1">
    <source>
        <dbReference type="SAM" id="SignalP"/>
    </source>
</evidence>
<evidence type="ECO:0000313" key="2">
    <source>
        <dbReference type="EMBL" id="KAJ7731148.1"/>
    </source>
</evidence>
<evidence type="ECO:0008006" key="4">
    <source>
        <dbReference type="Google" id="ProtNLM"/>
    </source>
</evidence>
<organism evidence="2 3">
    <name type="scientific">Mycena maculata</name>
    <dbReference type="NCBI Taxonomy" id="230809"/>
    <lineage>
        <taxon>Eukaryota</taxon>
        <taxon>Fungi</taxon>
        <taxon>Dikarya</taxon>
        <taxon>Basidiomycota</taxon>
        <taxon>Agaricomycotina</taxon>
        <taxon>Agaricomycetes</taxon>
        <taxon>Agaricomycetidae</taxon>
        <taxon>Agaricales</taxon>
        <taxon>Marasmiineae</taxon>
        <taxon>Mycenaceae</taxon>
        <taxon>Mycena</taxon>
    </lineage>
</organism>
<name>A0AAD7HYN0_9AGAR</name>
<keyword evidence="1" id="KW-0732">Signal</keyword>